<feature type="compositionally biased region" description="Acidic residues" evidence="3">
    <location>
        <begin position="118"/>
        <end position="128"/>
    </location>
</feature>
<evidence type="ECO:0000313" key="4">
    <source>
        <dbReference type="RefSeq" id="XP_001399372.3"/>
    </source>
</evidence>
<feature type="compositionally biased region" description="Low complexity" evidence="3">
    <location>
        <begin position="147"/>
        <end position="156"/>
    </location>
</feature>
<evidence type="ECO:0000256" key="2">
    <source>
        <dbReference type="ARBA" id="ARBA00019577"/>
    </source>
</evidence>
<sequence>MPTQPTPEKSKETLEAKSAFSATLLNIGGTHASPLVERAHTITENASALEKQQAELESHTAALAKQNESWDKLAGEARDGLKEIGDVQNWAEVVERELLVLEQTLQYVEGSDDRDHGDEIDDDDEDVNGGDGLNGSITRNGTGKGKGSTNSTDSTSAVEDGGGTTTTTTGNGSGGSSWFKWWTACEILFAYRVLDTVFITFVEGYQDVLSALLFHML</sequence>
<proteinExistence type="inferred from homology"/>
<dbReference type="GeneID" id="4978717"/>
<dbReference type="PANTHER" id="PTHR13073">
    <property type="entry name" value="BLOC-1 COMPLEX SUBUNIT 1"/>
    <property type="match status" value="1"/>
</dbReference>
<accession>A0AAJ6QIW2</accession>
<evidence type="ECO:0000256" key="1">
    <source>
        <dbReference type="ARBA" id="ARBA00007133"/>
    </source>
</evidence>
<dbReference type="InterPro" id="IPR009395">
    <property type="entry name" value="BLOC1S1"/>
</dbReference>
<dbReference type="RefSeq" id="XP_001399372.3">
    <property type="nucleotide sequence ID" value="XM_001399335.3"/>
</dbReference>
<gene>
    <name evidence="4" type="ORF">An02g02310</name>
</gene>
<reference evidence="4" key="2">
    <citation type="submission" date="2025-08" db="UniProtKB">
        <authorList>
            <consortium name="RefSeq"/>
        </authorList>
    </citation>
    <scope>IDENTIFICATION</scope>
</reference>
<feature type="region of interest" description="Disordered" evidence="3">
    <location>
        <begin position="110"/>
        <end position="173"/>
    </location>
</feature>
<evidence type="ECO:0000256" key="3">
    <source>
        <dbReference type="SAM" id="MobiDB-lite"/>
    </source>
</evidence>
<protein>
    <recommendedName>
        <fullName evidence="2">Biogenesis of lysosome-related organelles complex 1 subunit 1</fullName>
    </recommendedName>
</protein>
<reference evidence="4" key="1">
    <citation type="submission" date="2025-02" db="EMBL/GenBank/DDBJ databases">
        <authorList>
            <consortium name="NCBI Genome Project"/>
        </authorList>
    </citation>
    <scope>NUCLEOTIDE SEQUENCE</scope>
</reference>
<organism evidence="4">
    <name type="scientific">Aspergillus niger</name>
    <dbReference type="NCBI Taxonomy" id="5061"/>
    <lineage>
        <taxon>Eukaryota</taxon>
        <taxon>Fungi</taxon>
        <taxon>Dikarya</taxon>
        <taxon>Ascomycota</taxon>
        <taxon>Pezizomycotina</taxon>
        <taxon>Eurotiomycetes</taxon>
        <taxon>Eurotiomycetidae</taxon>
        <taxon>Eurotiales</taxon>
        <taxon>Aspergillaceae</taxon>
        <taxon>Aspergillus</taxon>
        <taxon>Aspergillus subgen. Circumdati</taxon>
    </lineage>
</organism>
<dbReference type="VEuPathDB" id="FungiDB:An02g02310"/>
<name>A0AAJ6QIW2_ASPNG</name>
<dbReference type="AlphaFoldDB" id="A0AAJ6QIW2"/>
<dbReference type="KEGG" id="ang:An02g02310"/>
<dbReference type="Pfam" id="PF06320">
    <property type="entry name" value="GCN5L1"/>
    <property type="match status" value="1"/>
</dbReference>
<dbReference type="PANTHER" id="PTHR13073:SF0">
    <property type="entry name" value="BIOGENESIS OF LYSOSOME-RELATED ORGANELLES COMPLEX 1 SUBUNIT 1"/>
    <property type="match status" value="1"/>
</dbReference>
<comment type="similarity">
    <text evidence="1">Belongs to the BLOC1S1 family.</text>
</comment>